<name>A0A6C0HDW2_9ZZZZ</name>
<evidence type="ECO:0000313" key="1">
    <source>
        <dbReference type="EMBL" id="QHT78557.1"/>
    </source>
</evidence>
<protein>
    <submittedName>
        <fullName evidence="1">Uncharacterized protein</fullName>
    </submittedName>
</protein>
<reference evidence="1" key="1">
    <citation type="journal article" date="2020" name="Nature">
        <title>Giant virus diversity and host interactions through global metagenomics.</title>
        <authorList>
            <person name="Schulz F."/>
            <person name="Roux S."/>
            <person name="Paez-Espino D."/>
            <person name="Jungbluth S."/>
            <person name="Walsh D.A."/>
            <person name="Denef V.J."/>
            <person name="McMahon K.D."/>
            <person name="Konstantinidis K.T."/>
            <person name="Eloe-Fadrosh E.A."/>
            <person name="Kyrpides N.C."/>
            <person name="Woyke T."/>
        </authorList>
    </citation>
    <scope>NUCLEOTIDE SEQUENCE</scope>
    <source>
        <strain evidence="1">GVMAG-M-3300023179-92</strain>
    </source>
</reference>
<dbReference type="AlphaFoldDB" id="A0A6C0HDW2"/>
<proteinExistence type="predicted"/>
<accession>A0A6C0HDW2</accession>
<dbReference type="EMBL" id="MN739934">
    <property type="protein sequence ID" value="QHT78557.1"/>
    <property type="molecule type" value="Genomic_DNA"/>
</dbReference>
<organism evidence="1">
    <name type="scientific">viral metagenome</name>
    <dbReference type="NCBI Taxonomy" id="1070528"/>
    <lineage>
        <taxon>unclassified sequences</taxon>
        <taxon>metagenomes</taxon>
        <taxon>organismal metagenomes</taxon>
    </lineage>
</organism>
<sequence length="140" mass="16871">MTTHTIARNIYAPIIRKVPSEIFVSRNMFNFVKINELNNKEIPLRTTINYYVKKPTYLGYSHSLSYSSVLDITYLDYSFMVNPLVYDSIKNEYIFPTKEQIEFVKKEFDYMLHYFKINEVYDYFLIDDNVYINFTTEEVN</sequence>